<dbReference type="PANTHER" id="PTHR20857:SF23">
    <property type="entry name" value="THIAMINE BIOSYNTHETIC BIFUNCTIONAL ENZYME"/>
    <property type="match status" value="1"/>
</dbReference>
<evidence type="ECO:0000256" key="1">
    <source>
        <dbReference type="ARBA" id="ARBA00003814"/>
    </source>
</evidence>
<evidence type="ECO:0000256" key="2">
    <source>
        <dbReference type="ARBA" id="ARBA00005165"/>
    </source>
</evidence>
<keyword evidence="6 10" id="KW-0784">Thiamine biosynthesis</keyword>
<feature type="binding site" evidence="10">
    <location>
        <position position="71"/>
    </location>
    <ligand>
        <name>Mg(2+)</name>
        <dbReference type="ChEBI" id="CHEBI:18420"/>
    </ligand>
</feature>
<keyword evidence="4 10" id="KW-0479">Metal-binding</keyword>
<evidence type="ECO:0000256" key="8">
    <source>
        <dbReference type="ARBA" id="ARBA00047851"/>
    </source>
</evidence>
<dbReference type="InterPro" id="IPR034291">
    <property type="entry name" value="TMP_synthase"/>
</dbReference>
<dbReference type="Pfam" id="PF02581">
    <property type="entry name" value="TMP-TENI"/>
    <property type="match status" value="1"/>
</dbReference>
<evidence type="ECO:0000256" key="4">
    <source>
        <dbReference type="ARBA" id="ARBA00022723"/>
    </source>
</evidence>
<comment type="catalytic activity">
    <reaction evidence="7 10 11">
        <text>4-methyl-5-(2-phosphooxyethyl)-thiazole + 4-amino-2-methyl-5-(diphosphooxymethyl)pyrimidine + H(+) = thiamine phosphate + diphosphate</text>
        <dbReference type="Rhea" id="RHEA:22328"/>
        <dbReference type="ChEBI" id="CHEBI:15378"/>
        <dbReference type="ChEBI" id="CHEBI:33019"/>
        <dbReference type="ChEBI" id="CHEBI:37575"/>
        <dbReference type="ChEBI" id="CHEBI:57841"/>
        <dbReference type="ChEBI" id="CHEBI:58296"/>
        <dbReference type="EC" id="2.5.1.3"/>
    </reaction>
</comment>
<dbReference type="PANTHER" id="PTHR20857">
    <property type="entry name" value="THIAMINE-PHOSPHATE PYROPHOSPHORYLASE"/>
    <property type="match status" value="1"/>
</dbReference>
<reference evidence="15" key="1">
    <citation type="journal article" date="2019" name="Int. J. Syst. Evol. Microbiol.">
        <title>The Global Catalogue of Microorganisms (GCM) 10K type strain sequencing project: providing services to taxonomists for standard genome sequencing and annotation.</title>
        <authorList>
            <consortium name="The Broad Institute Genomics Platform"/>
            <consortium name="The Broad Institute Genome Sequencing Center for Infectious Disease"/>
            <person name="Wu L."/>
            <person name="Ma J."/>
        </authorList>
    </citation>
    <scope>NUCLEOTIDE SEQUENCE [LARGE SCALE GENOMIC DNA]</scope>
    <source>
        <strain evidence="15">JCM 18541</strain>
    </source>
</reference>
<evidence type="ECO:0000256" key="5">
    <source>
        <dbReference type="ARBA" id="ARBA00022842"/>
    </source>
</evidence>
<comment type="catalytic activity">
    <reaction evidence="9 10 11">
        <text>2-[(2R,5Z)-2-carboxy-4-methylthiazol-5(2H)-ylidene]ethyl phosphate + 4-amino-2-methyl-5-(diphosphooxymethyl)pyrimidine + 2 H(+) = thiamine phosphate + CO2 + diphosphate</text>
        <dbReference type="Rhea" id="RHEA:47844"/>
        <dbReference type="ChEBI" id="CHEBI:15378"/>
        <dbReference type="ChEBI" id="CHEBI:16526"/>
        <dbReference type="ChEBI" id="CHEBI:33019"/>
        <dbReference type="ChEBI" id="CHEBI:37575"/>
        <dbReference type="ChEBI" id="CHEBI:57841"/>
        <dbReference type="ChEBI" id="CHEBI:62899"/>
        <dbReference type="EC" id="2.5.1.3"/>
    </reaction>
</comment>
<keyword evidence="3 10" id="KW-0808">Transferase</keyword>
<dbReference type="HAMAP" id="MF_00097">
    <property type="entry name" value="TMP_synthase"/>
    <property type="match status" value="1"/>
</dbReference>
<proteinExistence type="inferred from homology"/>
<dbReference type="EC" id="2.5.1.3" evidence="10"/>
<dbReference type="InterPro" id="IPR022998">
    <property type="entry name" value="ThiamineP_synth_TenI"/>
</dbReference>
<evidence type="ECO:0000256" key="6">
    <source>
        <dbReference type="ARBA" id="ARBA00022977"/>
    </source>
</evidence>
<gene>
    <name evidence="10" type="primary">thiE</name>
    <name evidence="14" type="ORF">GCM10023352_12770</name>
</gene>
<comment type="cofactor">
    <cofactor evidence="10">
        <name>Mg(2+)</name>
        <dbReference type="ChEBI" id="CHEBI:18420"/>
    </cofactor>
    <text evidence="10">Binds 1 Mg(2+) ion per subunit.</text>
</comment>
<comment type="caution">
    <text evidence="14">The sequence shown here is derived from an EMBL/GenBank/DDBJ whole genome shotgun (WGS) entry which is preliminary data.</text>
</comment>
<feature type="binding site" evidence="10">
    <location>
        <position position="89"/>
    </location>
    <ligand>
        <name>Mg(2+)</name>
        <dbReference type="ChEBI" id="CHEBI:18420"/>
    </ligand>
</feature>
<accession>A0ABP9BJY4</accession>
<protein>
    <recommendedName>
        <fullName evidence="10">Thiamine-phosphate synthase</fullName>
        <shortName evidence="10">TP synthase</shortName>
        <shortName evidence="10">TPS</shortName>
        <ecNumber evidence="10">2.5.1.3</ecNumber>
    </recommendedName>
    <alternativeName>
        <fullName evidence="10">Thiamine-phosphate pyrophosphorylase</fullName>
        <shortName evidence="10">TMP pyrophosphorylase</shortName>
        <shortName evidence="10">TMP-PPase</shortName>
    </alternativeName>
</protein>
<evidence type="ECO:0000256" key="11">
    <source>
        <dbReference type="RuleBase" id="RU003826"/>
    </source>
</evidence>
<organism evidence="14 15">
    <name type="scientific">Rothia endophytica</name>
    <dbReference type="NCBI Taxonomy" id="1324766"/>
    <lineage>
        <taxon>Bacteria</taxon>
        <taxon>Bacillati</taxon>
        <taxon>Actinomycetota</taxon>
        <taxon>Actinomycetes</taxon>
        <taxon>Micrococcales</taxon>
        <taxon>Micrococcaceae</taxon>
        <taxon>Rothia</taxon>
    </lineage>
</organism>
<dbReference type="EMBL" id="BAABKP010000001">
    <property type="protein sequence ID" value="GAA4795016.1"/>
    <property type="molecule type" value="Genomic_DNA"/>
</dbReference>
<feature type="binding site" evidence="10">
    <location>
        <begin position="38"/>
        <end position="42"/>
    </location>
    <ligand>
        <name>4-amino-2-methyl-5-(diphosphooxymethyl)pyrimidine</name>
        <dbReference type="ChEBI" id="CHEBI:57841"/>
    </ligand>
</feature>
<dbReference type="Gene3D" id="3.20.20.70">
    <property type="entry name" value="Aldolase class I"/>
    <property type="match status" value="1"/>
</dbReference>
<feature type="domain" description="Thiamine phosphate synthase/TenI" evidence="13">
    <location>
        <begin position="7"/>
        <end position="193"/>
    </location>
</feature>
<evidence type="ECO:0000313" key="15">
    <source>
        <dbReference type="Proteomes" id="UP001500187"/>
    </source>
</evidence>
<evidence type="ECO:0000313" key="14">
    <source>
        <dbReference type="EMBL" id="GAA4795016.1"/>
    </source>
</evidence>
<evidence type="ECO:0000259" key="13">
    <source>
        <dbReference type="Pfam" id="PF02581"/>
    </source>
</evidence>
<feature type="binding site" evidence="10">
    <location>
        <position position="70"/>
    </location>
    <ligand>
        <name>4-amino-2-methyl-5-(diphosphooxymethyl)pyrimidine</name>
        <dbReference type="ChEBI" id="CHEBI:57841"/>
    </ligand>
</feature>
<dbReference type="InterPro" id="IPR036206">
    <property type="entry name" value="ThiamineP_synth_sf"/>
</dbReference>
<evidence type="ECO:0000256" key="9">
    <source>
        <dbReference type="ARBA" id="ARBA00047883"/>
    </source>
</evidence>
<dbReference type="RefSeq" id="WP_345445696.1">
    <property type="nucleotide sequence ID" value="NZ_BAABKP010000001.1"/>
</dbReference>
<comment type="similarity">
    <text evidence="10 11">Belongs to the thiamine-phosphate synthase family.</text>
</comment>
<dbReference type="SUPFAM" id="SSF51391">
    <property type="entry name" value="Thiamin phosphate synthase"/>
    <property type="match status" value="1"/>
</dbReference>
<name>A0ABP9BJY4_9MICC</name>
<feature type="binding site" evidence="10">
    <location>
        <position position="139"/>
    </location>
    <ligand>
        <name>4-amino-2-methyl-5-(diphosphooxymethyl)pyrimidine</name>
        <dbReference type="ChEBI" id="CHEBI:57841"/>
    </ligand>
</feature>
<dbReference type="NCBIfam" id="TIGR00693">
    <property type="entry name" value="thiE"/>
    <property type="match status" value="1"/>
</dbReference>
<evidence type="ECO:0000256" key="10">
    <source>
        <dbReference type="HAMAP-Rule" id="MF_00097"/>
    </source>
</evidence>
<dbReference type="Proteomes" id="UP001500187">
    <property type="component" value="Unassembled WGS sequence"/>
</dbReference>
<evidence type="ECO:0000256" key="7">
    <source>
        <dbReference type="ARBA" id="ARBA00047334"/>
    </source>
</evidence>
<keyword evidence="5 10" id="KW-0460">Magnesium</keyword>
<keyword evidence="15" id="KW-1185">Reference proteome</keyword>
<dbReference type="InterPro" id="IPR013785">
    <property type="entry name" value="Aldolase_TIM"/>
</dbReference>
<comment type="pathway">
    <text evidence="2 10 12">Cofactor biosynthesis; thiamine diphosphate biosynthesis; thiamine phosphate from 4-amino-2-methyl-5-diphosphomethylpyrimidine and 4-methyl-5-(2-phosphoethyl)-thiazole: step 1/1.</text>
</comment>
<feature type="binding site" evidence="10">
    <location>
        <position position="108"/>
    </location>
    <ligand>
        <name>4-amino-2-methyl-5-(diphosphooxymethyl)pyrimidine</name>
        <dbReference type="ChEBI" id="CHEBI:57841"/>
    </ligand>
</feature>
<feature type="binding site" evidence="10">
    <location>
        <begin position="190"/>
        <end position="191"/>
    </location>
    <ligand>
        <name>2-[(2R,5Z)-2-carboxy-4-methylthiazol-5(2H)-ylidene]ethyl phosphate</name>
        <dbReference type="ChEBI" id="CHEBI:62899"/>
    </ligand>
</feature>
<evidence type="ECO:0000256" key="3">
    <source>
        <dbReference type="ARBA" id="ARBA00022679"/>
    </source>
</evidence>
<evidence type="ECO:0000256" key="12">
    <source>
        <dbReference type="RuleBase" id="RU004253"/>
    </source>
</evidence>
<comment type="function">
    <text evidence="1 10">Condenses 4-methyl-5-(beta-hydroxyethyl)thiazole monophosphate (THZ-P) and 2-methyl-4-amino-5-hydroxymethyl pyrimidine pyrophosphate (HMP-PP) to form thiamine monophosphate (TMP).</text>
</comment>
<feature type="binding site" evidence="10">
    <location>
        <begin position="136"/>
        <end position="138"/>
    </location>
    <ligand>
        <name>2-[(2R,5Z)-2-carboxy-4-methylthiazol-5(2H)-ylidene]ethyl phosphate</name>
        <dbReference type="ChEBI" id="CHEBI:62899"/>
    </ligand>
</feature>
<dbReference type="CDD" id="cd00564">
    <property type="entry name" value="TMP_TenI"/>
    <property type="match status" value="1"/>
</dbReference>
<feature type="binding site" evidence="10">
    <location>
        <position position="170"/>
    </location>
    <ligand>
        <name>2-[(2R,5Z)-2-carboxy-4-methylthiazol-5(2H)-ylidene]ethyl phosphate</name>
        <dbReference type="ChEBI" id="CHEBI:62899"/>
    </ligand>
</feature>
<sequence length="211" mass="21391">MKGNYGLYLVTDSGMAGGWQKVAGVVAEAIDGGVNTVQVRDKELDDTTFSALVESILSVTEPAKVPLIVNDRVEVAARFSLDVHIGQGDMPLETARELLGAGPRIGLSVGTHAELRAALSGSIRPDLIGMGPVYATNTKKDAGAALGVNTLQALAADAAASGICSVAIGGLNTSNIAEVSRTGVAGCCVVSAIMAATDPAEAARSLKELMA</sequence>
<comment type="catalytic activity">
    <reaction evidence="8 10 11">
        <text>2-(2-carboxy-4-methylthiazol-5-yl)ethyl phosphate + 4-amino-2-methyl-5-(diphosphooxymethyl)pyrimidine + 2 H(+) = thiamine phosphate + CO2 + diphosphate</text>
        <dbReference type="Rhea" id="RHEA:47848"/>
        <dbReference type="ChEBI" id="CHEBI:15378"/>
        <dbReference type="ChEBI" id="CHEBI:16526"/>
        <dbReference type="ChEBI" id="CHEBI:33019"/>
        <dbReference type="ChEBI" id="CHEBI:37575"/>
        <dbReference type="ChEBI" id="CHEBI:57841"/>
        <dbReference type="ChEBI" id="CHEBI:62890"/>
        <dbReference type="EC" id="2.5.1.3"/>
    </reaction>
</comment>